<feature type="domain" description="BHLH" evidence="2">
    <location>
        <begin position="141"/>
        <end position="206"/>
    </location>
</feature>
<dbReference type="GO" id="GO:0046983">
    <property type="term" value="F:protein dimerization activity"/>
    <property type="evidence" value="ECO:0007669"/>
    <property type="project" value="InterPro"/>
</dbReference>
<feature type="compositionally biased region" description="Basic and acidic residues" evidence="1">
    <location>
        <begin position="131"/>
        <end position="141"/>
    </location>
</feature>
<dbReference type="PANTHER" id="PTHR46266">
    <property type="entry name" value="TRANSCRIPTION FACTOR TT8"/>
    <property type="match status" value="1"/>
</dbReference>
<dbReference type="Pfam" id="PF00010">
    <property type="entry name" value="HLH"/>
    <property type="match status" value="1"/>
</dbReference>
<feature type="compositionally biased region" description="Polar residues" evidence="1">
    <location>
        <begin position="92"/>
        <end position="108"/>
    </location>
</feature>
<feature type="region of interest" description="Disordered" evidence="1">
    <location>
        <begin position="92"/>
        <end position="141"/>
    </location>
</feature>
<dbReference type="Proteomes" id="UP000478008">
    <property type="component" value="Unassembled WGS sequence"/>
</dbReference>
<dbReference type="Gene3D" id="4.10.280.10">
    <property type="entry name" value="Helix-loop-helix DNA-binding domain"/>
    <property type="match status" value="1"/>
</dbReference>
<gene>
    <name evidence="3" type="ORF">DEBR0S1_13960G</name>
</gene>
<feature type="compositionally biased region" description="Polar residues" evidence="1">
    <location>
        <begin position="334"/>
        <end position="343"/>
    </location>
</feature>
<dbReference type="SMART" id="SM00353">
    <property type="entry name" value="HLH"/>
    <property type="match status" value="1"/>
</dbReference>
<protein>
    <submittedName>
        <fullName evidence="3">DEBR0S1_13960g1_1</fullName>
    </submittedName>
</protein>
<dbReference type="EMBL" id="CABFWN010000001">
    <property type="protein sequence ID" value="VUG16330.1"/>
    <property type="molecule type" value="Genomic_DNA"/>
</dbReference>
<evidence type="ECO:0000259" key="2">
    <source>
        <dbReference type="PROSITE" id="PS50888"/>
    </source>
</evidence>
<reference evidence="3 4" key="1">
    <citation type="submission" date="2019-07" db="EMBL/GenBank/DDBJ databases">
        <authorList>
            <person name="Friedrich A."/>
            <person name="Schacherer J."/>
        </authorList>
    </citation>
    <scope>NUCLEOTIDE SEQUENCE [LARGE SCALE GENOMIC DNA]</scope>
</reference>
<proteinExistence type="predicted"/>
<feature type="region of interest" description="Disordered" evidence="1">
    <location>
        <begin position="31"/>
        <end position="53"/>
    </location>
</feature>
<keyword evidence="4" id="KW-1185">Reference proteome</keyword>
<dbReference type="InterPro" id="IPR011598">
    <property type="entry name" value="bHLH_dom"/>
</dbReference>
<feature type="compositionally biased region" description="Polar residues" evidence="1">
    <location>
        <begin position="31"/>
        <end position="43"/>
    </location>
</feature>
<evidence type="ECO:0000313" key="3">
    <source>
        <dbReference type="EMBL" id="VUG16330.1"/>
    </source>
</evidence>
<feature type="region of interest" description="Disordered" evidence="1">
    <location>
        <begin position="295"/>
        <end position="360"/>
    </location>
</feature>
<dbReference type="PROSITE" id="PS50888">
    <property type="entry name" value="BHLH"/>
    <property type="match status" value="1"/>
</dbReference>
<feature type="compositionally biased region" description="Low complexity" evidence="1">
    <location>
        <begin position="313"/>
        <end position="325"/>
    </location>
</feature>
<dbReference type="SUPFAM" id="SSF47459">
    <property type="entry name" value="HLH, helix-loop-helix DNA-binding domain"/>
    <property type="match status" value="1"/>
</dbReference>
<accession>A0A7D9CWF8</accession>
<dbReference type="InterPro" id="IPR036638">
    <property type="entry name" value="HLH_DNA-bd_sf"/>
</dbReference>
<evidence type="ECO:0000313" key="4">
    <source>
        <dbReference type="Proteomes" id="UP000478008"/>
    </source>
</evidence>
<sequence>MANLEDKGIAMSAILPPPPIFKPTIIQMQRSGSVVSRGSTKSELPQRIDTGPMKRCNNVQSPTITTLNSNYLTSSFVSNEDYNNKFIRQSPSISPMTYYTDPPQTNGSGKLLNGATSSRPRKRRRSSQISSREELEQKRRELRAQHSIIEKKRRIKMNREFEALKFLVPACRASILNGLNENSFENSNMMHKLTILQSTVEYIKYLHLVIQLLKLQMLTPKSTRQLFKEWFRRNNNLKFVEFDLDLQKYRNIEKKFDFEDMFMEVWRNDGQVPPNRKDPIALEIAQLLSSESIEYDRPKVESETPRHNHRAHQSSISSASEQIHSGSKRLEQTPPVQNAISHSNTEREQPTTPLHSLNRKKSMLIDLPPPYPSTMCTNRGSVYNSLPSYKLDRFADPNASNKIDQAQQCATSVRPMREQNTGSIDSEANNFRLPLPAIVDQPSFLSSTSSFNSSSQSSLSNSPLFIGLPSKFTFSNAPTKLRPSNCPIKVPVTMRKSSSLPSPPPPDIDTASKLLMSIKDGQKRASIPELLN</sequence>
<feature type="compositionally biased region" description="Basic and acidic residues" evidence="1">
    <location>
        <begin position="295"/>
        <end position="306"/>
    </location>
</feature>
<name>A0A7D9CWF8_DEKBR</name>
<dbReference type="AlphaFoldDB" id="A0A7D9CWF8"/>
<evidence type="ECO:0000256" key="1">
    <source>
        <dbReference type="SAM" id="MobiDB-lite"/>
    </source>
</evidence>
<dbReference type="PANTHER" id="PTHR46266:SF4">
    <property type="entry name" value="TRANSCRIPTION FACTOR TT8"/>
    <property type="match status" value="1"/>
</dbReference>
<organism evidence="3 4">
    <name type="scientific">Dekkera bruxellensis</name>
    <name type="common">Brettanomyces custersii</name>
    <dbReference type="NCBI Taxonomy" id="5007"/>
    <lineage>
        <taxon>Eukaryota</taxon>
        <taxon>Fungi</taxon>
        <taxon>Dikarya</taxon>
        <taxon>Ascomycota</taxon>
        <taxon>Saccharomycotina</taxon>
        <taxon>Pichiomycetes</taxon>
        <taxon>Pichiales</taxon>
        <taxon>Pichiaceae</taxon>
        <taxon>Brettanomyces</taxon>
    </lineage>
</organism>